<evidence type="ECO:0000313" key="2">
    <source>
        <dbReference type="Proteomes" id="UP000244722"/>
    </source>
</evidence>
<dbReference type="EMBL" id="NESQ01000304">
    <property type="protein sequence ID" value="PUU74367.1"/>
    <property type="molecule type" value="Genomic_DNA"/>
</dbReference>
<sequence>MVTMWESGANWALPPELWHSEFLVWFLCEPSCQIVLLKKSEVMVVVSRHLLNGRFIWKIRWGRLFLSPSSYNYRTDKKMGCGEIFLRADSGAAEHVESRWQRKRHTTQYMLAICQYRHTRSTMAGRGHPVEGENGRAVMRGCPFLCRSPPFCVPDMSICLHHSPGSTVVLWSAATLFCLSCGPPQSK</sequence>
<name>A0A2T6ZFV7_TUBBO</name>
<dbReference type="AlphaFoldDB" id="A0A2T6ZFV7"/>
<reference evidence="1 2" key="1">
    <citation type="submission" date="2017-04" db="EMBL/GenBank/DDBJ databases">
        <title>Draft genome sequence of Tuber borchii Vittad., a whitish edible truffle.</title>
        <authorList>
            <consortium name="DOE Joint Genome Institute"/>
            <person name="Murat C."/>
            <person name="Kuo A."/>
            <person name="Barry K.W."/>
            <person name="Clum A."/>
            <person name="Dockter R.B."/>
            <person name="Fauchery L."/>
            <person name="Iotti M."/>
            <person name="Kohler A."/>
            <person name="Labutti K."/>
            <person name="Lindquist E.A."/>
            <person name="Lipzen A."/>
            <person name="Ohm R.A."/>
            <person name="Wang M."/>
            <person name="Grigoriev I.V."/>
            <person name="Zambonelli A."/>
            <person name="Martin F.M."/>
        </authorList>
    </citation>
    <scope>NUCLEOTIDE SEQUENCE [LARGE SCALE GENOMIC DNA]</scope>
    <source>
        <strain evidence="1 2">Tbo3840</strain>
    </source>
</reference>
<dbReference type="Proteomes" id="UP000244722">
    <property type="component" value="Unassembled WGS sequence"/>
</dbReference>
<organism evidence="1 2">
    <name type="scientific">Tuber borchii</name>
    <name type="common">White truffle</name>
    <dbReference type="NCBI Taxonomy" id="42251"/>
    <lineage>
        <taxon>Eukaryota</taxon>
        <taxon>Fungi</taxon>
        <taxon>Dikarya</taxon>
        <taxon>Ascomycota</taxon>
        <taxon>Pezizomycotina</taxon>
        <taxon>Pezizomycetes</taxon>
        <taxon>Pezizales</taxon>
        <taxon>Tuberaceae</taxon>
        <taxon>Tuber</taxon>
    </lineage>
</organism>
<gene>
    <name evidence="1" type="ORF">B9Z19DRAFT_455276</name>
</gene>
<proteinExistence type="predicted"/>
<comment type="caution">
    <text evidence="1">The sequence shown here is derived from an EMBL/GenBank/DDBJ whole genome shotgun (WGS) entry which is preliminary data.</text>
</comment>
<protein>
    <submittedName>
        <fullName evidence="1">Uncharacterized protein</fullName>
    </submittedName>
</protein>
<evidence type="ECO:0000313" key="1">
    <source>
        <dbReference type="EMBL" id="PUU74367.1"/>
    </source>
</evidence>
<accession>A0A2T6ZFV7</accession>
<keyword evidence="2" id="KW-1185">Reference proteome</keyword>